<dbReference type="VEuPathDB" id="FungiDB:FOMG_13391"/>
<sequence>MLSFFTSKKTVARNRELGPGGVHLNNYGIPGRINLVEALSDMGKDEDRKDTIKSALQPKSDVQVTVEATEEMINELQACIIDDYWTEESIRLRAIGALHDSVENWLEGIGQADDAHDSSSDDEHSVSSKETSGVKANVYQLPKFETFQKTKFNAPIFDNETYLTAYNDVILSSAVCWGKSGEESEYDSADDMPTFFKSSN</sequence>
<protein>
    <submittedName>
        <fullName evidence="2">Uncharacterized protein</fullName>
    </submittedName>
</protein>
<organism evidence="2 3">
    <name type="scientific">Fusarium oxysporum</name>
    <name type="common">Fusarium vascular wilt</name>
    <dbReference type="NCBI Taxonomy" id="5507"/>
    <lineage>
        <taxon>Eukaryota</taxon>
        <taxon>Fungi</taxon>
        <taxon>Dikarya</taxon>
        <taxon>Ascomycota</taxon>
        <taxon>Pezizomycotina</taxon>
        <taxon>Sordariomycetes</taxon>
        <taxon>Hypocreomycetidae</taxon>
        <taxon>Hypocreales</taxon>
        <taxon>Nectriaceae</taxon>
        <taxon>Fusarium</taxon>
        <taxon>Fusarium oxysporum species complex</taxon>
    </lineage>
</organism>
<name>A0A420Q0E5_FUSOX</name>
<proteinExistence type="predicted"/>
<gene>
    <name evidence="2" type="ORF">BFJ68_g13653</name>
</gene>
<reference evidence="2 3" key="1">
    <citation type="journal article" date="2018" name="Sci. Rep.">
        <title>Characterisation of pathogen-specific regions and novel effector candidates in Fusarium oxysporum f. sp. cepae.</title>
        <authorList>
            <person name="Armitage A.D."/>
            <person name="Taylor A."/>
            <person name="Sobczyk M.K."/>
            <person name="Baxter L."/>
            <person name="Greenfield B.P."/>
            <person name="Bates H.J."/>
            <person name="Wilson F."/>
            <person name="Jackson A.C."/>
            <person name="Ott S."/>
            <person name="Harrison R.J."/>
            <person name="Clarkson J.P."/>
        </authorList>
    </citation>
    <scope>NUCLEOTIDE SEQUENCE [LARGE SCALE GENOMIC DNA]</scope>
    <source>
        <strain evidence="2 3">Fo_A28</strain>
    </source>
</reference>
<accession>A0A420Q0E5</accession>
<comment type="caution">
    <text evidence="2">The sequence shown here is derived from an EMBL/GenBank/DDBJ whole genome shotgun (WGS) entry which is preliminary data.</text>
</comment>
<dbReference type="AlphaFoldDB" id="A0A420Q0E5"/>
<dbReference type="VEuPathDB" id="FungiDB:FOXG_16523"/>
<evidence type="ECO:0000313" key="2">
    <source>
        <dbReference type="EMBL" id="RKK98245.1"/>
    </source>
</evidence>
<dbReference type="VEuPathDB" id="FungiDB:HZS61_005601"/>
<feature type="compositionally biased region" description="Basic and acidic residues" evidence="1">
    <location>
        <begin position="113"/>
        <end position="127"/>
    </location>
</feature>
<dbReference type="VEuPathDB" id="FungiDB:FOIG_14797"/>
<dbReference type="VEuPathDB" id="FungiDB:FOZG_16623"/>
<dbReference type="EMBL" id="MRCY01000104">
    <property type="protein sequence ID" value="RKK98245.1"/>
    <property type="molecule type" value="Genomic_DNA"/>
</dbReference>
<evidence type="ECO:0000313" key="3">
    <source>
        <dbReference type="Proteomes" id="UP000285860"/>
    </source>
</evidence>
<dbReference type="VEuPathDB" id="FungiDB:FOC1_g10008872"/>
<feature type="region of interest" description="Disordered" evidence="1">
    <location>
        <begin position="112"/>
        <end position="132"/>
    </location>
</feature>
<dbReference type="VEuPathDB" id="FungiDB:FOC4_g10002637"/>
<dbReference type="Proteomes" id="UP000285860">
    <property type="component" value="Unassembled WGS sequence"/>
</dbReference>
<evidence type="ECO:0000256" key="1">
    <source>
        <dbReference type="SAM" id="MobiDB-lite"/>
    </source>
</evidence>